<protein>
    <submittedName>
        <fullName evidence="1">Uncharacterized protein</fullName>
    </submittedName>
</protein>
<evidence type="ECO:0000313" key="1">
    <source>
        <dbReference type="EMBL" id="KAK2657435.1"/>
    </source>
</evidence>
<dbReference type="Proteomes" id="UP001280121">
    <property type="component" value="Unassembled WGS sequence"/>
</dbReference>
<sequence length="239" mass="27971">MKEALAGWVNCNEKGSKGVVLRHKLKASKIRIKNWLVMHKKPEASSKILESQLGLIDSQAAQHGWTEQSRFQRRSLMEELWKVVRKEEQLWRQKSRVVWLKEGDRNTSFFHRMANGRRKTNFIGEMSYEGILCSNQVSIRSSVFRSFSNHFKAENWVRPTMRGGVLKRLSKEEKNSLEERRLLWSWSKSSKDSFFVKAVRSMFQEGSPTAKIIAKGFSTVVGKCDRVEFWSELKWDPRS</sequence>
<dbReference type="AlphaFoldDB" id="A0AAD9XDE1"/>
<accession>A0AAD9XDE1</accession>
<proteinExistence type="predicted"/>
<comment type="caution">
    <text evidence="1">The sequence shown here is derived from an EMBL/GenBank/DDBJ whole genome shotgun (WGS) entry which is preliminary data.</text>
</comment>
<name>A0AAD9XDE1_9ROSI</name>
<evidence type="ECO:0000313" key="2">
    <source>
        <dbReference type="Proteomes" id="UP001280121"/>
    </source>
</evidence>
<keyword evidence="2" id="KW-1185">Reference proteome</keyword>
<organism evidence="1 2">
    <name type="scientific">Dipteronia dyeriana</name>
    <dbReference type="NCBI Taxonomy" id="168575"/>
    <lineage>
        <taxon>Eukaryota</taxon>
        <taxon>Viridiplantae</taxon>
        <taxon>Streptophyta</taxon>
        <taxon>Embryophyta</taxon>
        <taxon>Tracheophyta</taxon>
        <taxon>Spermatophyta</taxon>
        <taxon>Magnoliopsida</taxon>
        <taxon>eudicotyledons</taxon>
        <taxon>Gunneridae</taxon>
        <taxon>Pentapetalae</taxon>
        <taxon>rosids</taxon>
        <taxon>malvids</taxon>
        <taxon>Sapindales</taxon>
        <taxon>Sapindaceae</taxon>
        <taxon>Hippocastanoideae</taxon>
        <taxon>Acereae</taxon>
        <taxon>Dipteronia</taxon>
    </lineage>
</organism>
<reference evidence="1" key="1">
    <citation type="journal article" date="2023" name="Plant J.">
        <title>Genome sequences and population genomics provide insights into the demographic history, inbreeding, and mutation load of two 'living fossil' tree species of Dipteronia.</title>
        <authorList>
            <person name="Feng Y."/>
            <person name="Comes H.P."/>
            <person name="Chen J."/>
            <person name="Zhu S."/>
            <person name="Lu R."/>
            <person name="Zhang X."/>
            <person name="Li P."/>
            <person name="Qiu J."/>
            <person name="Olsen K.M."/>
            <person name="Qiu Y."/>
        </authorList>
    </citation>
    <scope>NUCLEOTIDE SEQUENCE</scope>
    <source>
        <strain evidence="1">KIB01</strain>
    </source>
</reference>
<dbReference type="EMBL" id="JANJYI010000003">
    <property type="protein sequence ID" value="KAK2657435.1"/>
    <property type="molecule type" value="Genomic_DNA"/>
</dbReference>
<gene>
    <name evidence="1" type="ORF">Ddye_010487</name>
</gene>